<gene>
    <name evidence="1" type="ORF">T9A_01876</name>
</gene>
<dbReference type="Pfam" id="PF12224">
    <property type="entry name" value="Amidoligase_2"/>
    <property type="match status" value="1"/>
</dbReference>
<proteinExistence type="predicted"/>
<comment type="caution">
    <text evidence="1">The sequence shown here is derived from an EMBL/GenBank/DDBJ whole genome shotgun (WGS) entry which is preliminary data.</text>
</comment>
<reference evidence="1 2" key="1">
    <citation type="submission" date="2012-09" db="EMBL/GenBank/DDBJ databases">
        <title>Genome Sequence of alkane-degrading Bacterium Alcanivorax jadensis T9.</title>
        <authorList>
            <person name="Lai Q."/>
            <person name="Shao Z."/>
        </authorList>
    </citation>
    <scope>NUCLEOTIDE SEQUENCE [LARGE SCALE GENOMIC DNA]</scope>
    <source>
        <strain evidence="1 2">T9</strain>
    </source>
</reference>
<evidence type="ECO:0000313" key="1">
    <source>
        <dbReference type="EMBL" id="KGD61016.1"/>
    </source>
</evidence>
<dbReference type="EMBL" id="ARXU01000006">
    <property type="protein sequence ID" value="KGD61016.1"/>
    <property type="molecule type" value="Genomic_DNA"/>
</dbReference>
<dbReference type="RefSeq" id="WP_035247594.1">
    <property type="nucleotide sequence ID" value="NZ_ARXU01000006.1"/>
</dbReference>
<name>A0ABR4WC97_9GAMM</name>
<organism evidence="1 2">
    <name type="scientific">Alcanivorax jadensis T9</name>
    <dbReference type="NCBI Taxonomy" id="1177181"/>
    <lineage>
        <taxon>Bacteria</taxon>
        <taxon>Pseudomonadati</taxon>
        <taxon>Pseudomonadota</taxon>
        <taxon>Gammaproteobacteria</taxon>
        <taxon>Oceanospirillales</taxon>
        <taxon>Alcanivoracaceae</taxon>
        <taxon>Alcanivorax</taxon>
    </lineage>
</organism>
<keyword evidence="2" id="KW-1185">Reference proteome</keyword>
<evidence type="ECO:0008006" key="3">
    <source>
        <dbReference type="Google" id="ProtNLM"/>
    </source>
</evidence>
<evidence type="ECO:0000313" key="2">
    <source>
        <dbReference type="Proteomes" id="UP000029443"/>
    </source>
</evidence>
<sequence length="324" mass="36581">MDAYSSRLESLNALKNTAGKVRTVGFELEFSGITFRDTARVVRDKFNGKVTDETAAEVCVQTDHGDFNVELDWDFLKTMAANAGETVEELLHPLSKAAELLVPVEVVCPPLPVTSLHILDDLVEALRKAGANGTEESLIAAYGVHINTEIPALDAPTIHRYLRAFVLLQWWQVEANDVNLARRISPYIDLFEESYIKVLLTREAPDINTLIDDYLEHNPSRNRALDMLPLFAEIDADRVRATVDDAKIKSRPTFHYRLPNCQIDDPQWSLASSWIRWCRVEQLANDDASLQQLGDEFLAADRPLIGVDRGAWVKRISRWLDDPT</sequence>
<dbReference type="InterPro" id="IPR022025">
    <property type="entry name" value="Amidoligase_2"/>
</dbReference>
<protein>
    <recommendedName>
        <fullName evidence="3">Amidoligase enzyme</fullName>
    </recommendedName>
</protein>
<accession>A0ABR4WC97</accession>
<dbReference type="Proteomes" id="UP000029443">
    <property type="component" value="Unassembled WGS sequence"/>
</dbReference>